<feature type="region of interest" description="Disordered" evidence="1">
    <location>
        <begin position="91"/>
        <end position="123"/>
    </location>
</feature>
<dbReference type="InterPro" id="IPR002625">
    <property type="entry name" value="Smr_dom"/>
</dbReference>
<dbReference type="InterPro" id="IPR036063">
    <property type="entry name" value="Smr_dom_sf"/>
</dbReference>
<accession>F8EVM7</accession>
<dbReference type="Proteomes" id="UP000000491">
    <property type="component" value="Chromosome"/>
</dbReference>
<dbReference type="eggNOG" id="COG2840">
    <property type="taxonomic scope" value="Bacteria"/>
</dbReference>
<sequence length="227" mass="25639">MTKRKRGLKYPVAPDQIKNKRGDFQDSPSSLATLKFNRDRLSSEDLILWRKVASTVKPLDLDRYQSFEDLLVEDIRLPQKIPSIAAVTKRMRERQKMLSPPPTPLASSKNNPDTLDGSWDRRLSKGSVEPERSIDLHGYTMTSAHRVLEMALSKAIMQGIRVLLIITGRPPRRNDQGIITRGLIRGAIGDWLSFSPYASHIAAVRNAHPKHGGAGALYVILRRKREK</sequence>
<dbReference type="EMBL" id="CP002865">
    <property type="protein sequence ID" value="AEI38364.1"/>
    <property type="molecule type" value="Genomic_DNA"/>
</dbReference>
<name>F8EVM7_ZYMMT</name>
<evidence type="ECO:0000313" key="4">
    <source>
        <dbReference type="Proteomes" id="UP000000491"/>
    </source>
</evidence>
<organism evidence="3 4">
    <name type="scientific">Zymomonas mobilis subsp. pomaceae (strain ATCC 29192 / DSM 22645 / JCM 10191 / CCUG 17912 / NBRC 13757 / NCIMB 11200 / NRRL B-4491 / Barker I)</name>
    <dbReference type="NCBI Taxonomy" id="579138"/>
    <lineage>
        <taxon>Bacteria</taxon>
        <taxon>Pseudomonadati</taxon>
        <taxon>Pseudomonadota</taxon>
        <taxon>Alphaproteobacteria</taxon>
        <taxon>Sphingomonadales</taxon>
        <taxon>Zymomonadaceae</taxon>
        <taxon>Zymomonas</taxon>
    </lineage>
</organism>
<protein>
    <submittedName>
        <fullName evidence="3">Smr protein/MutS2</fullName>
    </submittedName>
</protein>
<proteinExistence type="predicted"/>
<dbReference type="AlphaFoldDB" id="F8EVM7"/>
<dbReference type="PANTHER" id="PTHR35562">
    <property type="entry name" value="DNA ENDONUCLEASE SMRA-RELATED"/>
    <property type="match status" value="1"/>
</dbReference>
<dbReference type="HOGENOM" id="CLU_055978_2_0_5"/>
<evidence type="ECO:0000256" key="1">
    <source>
        <dbReference type="SAM" id="MobiDB-lite"/>
    </source>
</evidence>
<dbReference type="PANTHER" id="PTHR35562:SF2">
    <property type="entry name" value="DNA ENDONUCLEASE SMRA-RELATED"/>
    <property type="match status" value="1"/>
</dbReference>
<dbReference type="KEGG" id="zmp:Zymop_1474"/>
<evidence type="ECO:0000259" key="2">
    <source>
        <dbReference type="PROSITE" id="PS50828"/>
    </source>
</evidence>
<feature type="domain" description="Smr" evidence="2">
    <location>
        <begin position="134"/>
        <end position="222"/>
    </location>
</feature>
<reference evidence="3 4" key="1">
    <citation type="journal article" date="2011" name="J. Bacteriol.">
        <title>Genome sequence of the ethanol-producing Zymomonas mobilis subsp. pomaceae lectotype strain ATCC 29192.</title>
        <authorList>
            <person name="Kouvelis V.N."/>
            <person name="Davenport K.W."/>
            <person name="Brettin T.S."/>
            <person name="Bruce D."/>
            <person name="Detter C."/>
            <person name="Han C.S."/>
            <person name="Nolan M."/>
            <person name="Tapia R."/>
            <person name="Damoulaki A."/>
            <person name="Kyrpides N.C."/>
            <person name="Typas M.A."/>
            <person name="Pappas K.M."/>
        </authorList>
    </citation>
    <scope>NUCLEOTIDE SEQUENCE [LARGE SCALE GENOMIC DNA]</scope>
    <source>
        <strain evidence="4">ATCC 29192 / DSM 22645 / JCM 10191 / CCUG 17912 / NBRC 13757 / NCIMB 11200 / NRRL B-4491 / Barker I</strain>
    </source>
</reference>
<dbReference type="SUPFAM" id="SSF160443">
    <property type="entry name" value="SMR domain-like"/>
    <property type="match status" value="1"/>
</dbReference>
<dbReference type="Pfam" id="PF01713">
    <property type="entry name" value="Smr"/>
    <property type="match status" value="1"/>
</dbReference>
<gene>
    <name evidence="3" type="ordered locus">Zymop_1474</name>
</gene>
<dbReference type="PROSITE" id="PS50828">
    <property type="entry name" value="SMR"/>
    <property type="match status" value="1"/>
</dbReference>
<evidence type="ECO:0000313" key="3">
    <source>
        <dbReference type="EMBL" id="AEI38364.1"/>
    </source>
</evidence>
<dbReference type="PATRIC" id="fig|579138.3.peg.1562"/>
<dbReference type="Gene3D" id="3.30.1370.110">
    <property type="match status" value="1"/>
</dbReference>
<dbReference type="RefSeq" id="WP_013934752.1">
    <property type="nucleotide sequence ID" value="NC_015709.1"/>
</dbReference>
<dbReference type="STRING" id="579138.Zymop_1474"/>